<evidence type="ECO:0000313" key="3">
    <source>
        <dbReference type="Proteomes" id="UP000224006"/>
    </source>
</evidence>
<feature type="compositionally biased region" description="Low complexity" evidence="1">
    <location>
        <begin position="155"/>
        <end position="167"/>
    </location>
</feature>
<feature type="compositionally biased region" description="Low complexity" evidence="1">
    <location>
        <begin position="252"/>
        <end position="263"/>
    </location>
</feature>
<dbReference type="RefSeq" id="XP_029219476.1">
    <property type="nucleotide sequence ID" value="XM_029364768.1"/>
</dbReference>
<dbReference type="AlphaFoldDB" id="A0A2A9MIQ3"/>
<protein>
    <submittedName>
        <fullName evidence="2">Uncharacterized protein</fullName>
    </submittedName>
</protein>
<evidence type="ECO:0000256" key="1">
    <source>
        <dbReference type="SAM" id="MobiDB-lite"/>
    </source>
</evidence>
<name>A0A2A9MIQ3_BESBE</name>
<feature type="compositionally biased region" description="Basic and acidic residues" evidence="1">
    <location>
        <begin position="234"/>
        <end position="251"/>
    </location>
</feature>
<feature type="compositionally biased region" description="Polar residues" evidence="1">
    <location>
        <begin position="297"/>
        <end position="311"/>
    </location>
</feature>
<feature type="region of interest" description="Disordered" evidence="1">
    <location>
        <begin position="398"/>
        <end position="443"/>
    </location>
</feature>
<dbReference type="VEuPathDB" id="ToxoDB:BESB_063540"/>
<reference evidence="2 3" key="1">
    <citation type="submission" date="2017-09" db="EMBL/GenBank/DDBJ databases">
        <title>Genome sequencing of Besnoitia besnoiti strain Bb-Ger1.</title>
        <authorList>
            <person name="Schares G."/>
            <person name="Venepally P."/>
            <person name="Lorenzi H.A."/>
        </authorList>
    </citation>
    <scope>NUCLEOTIDE SEQUENCE [LARGE SCALE GENOMIC DNA]</scope>
    <source>
        <strain evidence="2 3">Bb-Ger1</strain>
    </source>
</reference>
<evidence type="ECO:0000313" key="2">
    <source>
        <dbReference type="EMBL" id="PFH35467.1"/>
    </source>
</evidence>
<gene>
    <name evidence="2" type="ORF">BESB_063540</name>
</gene>
<accession>A0A2A9MIQ3</accession>
<proteinExistence type="predicted"/>
<comment type="caution">
    <text evidence="2">The sequence shown here is derived from an EMBL/GenBank/DDBJ whole genome shotgun (WGS) entry which is preliminary data.</text>
</comment>
<keyword evidence="3" id="KW-1185">Reference proteome</keyword>
<dbReference type="GeneID" id="40311282"/>
<sequence length="640" mass="68011">METIEGTQNEIAKGFKTLQRINTRFRRARVRLYDKEASLLLATAAAAVSDGSLEALRRKLPSSQEPEIPPFASAKGSKSRSSREAAQIPTTLSSPPGKLRDSSRAILPPATGFTEISSARRHSKSSGESDPQPPRLRDMQNPNAVSKRGDHQPFGGSSQTGASAAARTGAHAASTVLACHRPQRDIPACILDLVESHANAMTRTILLTSETEALFKPPDWILQERRRQQQKPAQHTEKRSESARSDTRRAAESSLLSASTADELSSRSQLASAGHEPVPLQSADSPDARGSRHENSACATATAEQTSKSSLAASEIATASDARLTAAKAASALRASSLRDATQRSAGDPRGRGDVGFTRAPDCLAEDGKTCGNSPSCARQRYLDDRGGRRLLCRTRCGCGSEDAHSSQATSTPLSRLEIQPGKLQKSATSPDRDCRGRAEGGATSASGFGYCADALRERRESTRVVASASGGADADTAASWSRSCVKSSPAGFRGRSEGSRSVSFSTLTSFRGCGDAQNAHAALPPRSSARLPVRQPFWRAAGKPRAAALPERSLSSEGAAATKTHSKGVCASAGAGKQRSDASWSPGGQRRGQKTGFLERFRHAQAPIDARRGHCHLQDFALYEAVLDKSFRRSAYVDL</sequence>
<feature type="compositionally biased region" description="Basic and acidic residues" evidence="1">
    <location>
        <begin position="286"/>
        <end position="295"/>
    </location>
</feature>
<organism evidence="2 3">
    <name type="scientific">Besnoitia besnoiti</name>
    <name type="common">Apicomplexan protozoan</name>
    <dbReference type="NCBI Taxonomy" id="94643"/>
    <lineage>
        <taxon>Eukaryota</taxon>
        <taxon>Sar</taxon>
        <taxon>Alveolata</taxon>
        <taxon>Apicomplexa</taxon>
        <taxon>Conoidasida</taxon>
        <taxon>Coccidia</taxon>
        <taxon>Eucoccidiorida</taxon>
        <taxon>Eimeriorina</taxon>
        <taxon>Sarcocystidae</taxon>
        <taxon>Besnoitia</taxon>
    </lineage>
</organism>
<dbReference type="Proteomes" id="UP000224006">
    <property type="component" value="Chromosome V"/>
</dbReference>
<feature type="region of interest" description="Disordered" evidence="1">
    <location>
        <begin position="58"/>
        <end position="167"/>
    </location>
</feature>
<dbReference type="EMBL" id="NWUJ01000005">
    <property type="protein sequence ID" value="PFH35467.1"/>
    <property type="molecule type" value="Genomic_DNA"/>
</dbReference>
<feature type="region of interest" description="Disordered" evidence="1">
    <location>
        <begin position="225"/>
        <end position="311"/>
    </location>
</feature>
<dbReference type="KEGG" id="bbes:BESB_063540"/>
<dbReference type="OrthoDB" id="334016at2759"/>
<feature type="region of interest" description="Disordered" evidence="1">
    <location>
        <begin position="543"/>
        <end position="594"/>
    </location>
</feature>
<feature type="region of interest" description="Disordered" evidence="1">
    <location>
        <begin position="334"/>
        <end position="356"/>
    </location>
</feature>